<name>A0A378LA56_9GAMM</name>
<protein>
    <submittedName>
        <fullName evidence="2">Uncharacterized protein</fullName>
    </submittedName>
</protein>
<reference evidence="1 3" key="1">
    <citation type="submission" date="2015-11" db="EMBL/GenBank/DDBJ databases">
        <title>Genomic analysis of 38 Legionella species identifies large and diverse effector repertoires.</title>
        <authorList>
            <person name="Burstein D."/>
            <person name="Amaro F."/>
            <person name="Zusman T."/>
            <person name="Lifshitz Z."/>
            <person name="Cohen O."/>
            <person name="Gilbert J.A."/>
            <person name="Pupko T."/>
            <person name="Shuman H.A."/>
            <person name="Segal G."/>
        </authorList>
    </citation>
    <scope>NUCLEOTIDE SEQUENCE [LARGE SCALE GENOMIC DNA]</scope>
    <source>
        <strain evidence="1 3">SC-18-C9</strain>
    </source>
</reference>
<dbReference type="OrthoDB" id="5635651at2"/>
<accession>A0A378LA56</accession>
<keyword evidence="3" id="KW-1185">Reference proteome</keyword>
<dbReference type="AlphaFoldDB" id="A0A378LA56"/>
<dbReference type="RefSeq" id="WP_058478057.1">
    <property type="nucleotide sequence ID" value="NZ_CAAAIO010000010.1"/>
</dbReference>
<evidence type="ECO:0000313" key="3">
    <source>
        <dbReference type="Proteomes" id="UP000054820"/>
    </source>
</evidence>
<dbReference type="Proteomes" id="UP000054820">
    <property type="component" value="Unassembled WGS sequence"/>
</dbReference>
<evidence type="ECO:0000313" key="4">
    <source>
        <dbReference type="Proteomes" id="UP000255110"/>
    </source>
</evidence>
<dbReference type="EMBL" id="UGOY01000001">
    <property type="protein sequence ID" value="STY23693.1"/>
    <property type="molecule type" value="Genomic_DNA"/>
</dbReference>
<sequence>MEEIKEILTNAAKNNRLNNDIVRFTFSSNLINQAIQELVKGNVLQEKHVNRLNELIKQYKAEQHDLYKSLNFQKIRKLVDILKEGKLTSPEFKELFQDPQFPHMVLKLMDSSLGKEINYSQLFTLLELHQAVNPRKFEAKEYKQTFSTDDTRPLPIYQILDESGDFTPEAKQYFLPAINNKKGPPLNEKDLREMIAKLPRSEQIFYRLKEHTGGSLGRAIDSEGAFYYSDKNNFMEPSCGVRNALGLLRYGADYAPVIPQLGPKTMAMVHNALKAGYRVGQMCVLVPV</sequence>
<gene>
    <name evidence="1" type="ORF">Lstg_2511</name>
    <name evidence="2" type="ORF">NCTC11991_02303</name>
</gene>
<dbReference type="STRING" id="460.Lstg_2511"/>
<evidence type="ECO:0000313" key="2">
    <source>
        <dbReference type="EMBL" id="STY23693.1"/>
    </source>
</evidence>
<proteinExistence type="predicted"/>
<organism evidence="2 4">
    <name type="scientific">Legionella steigerwaltii</name>
    <dbReference type="NCBI Taxonomy" id="460"/>
    <lineage>
        <taxon>Bacteria</taxon>
        <taxon>Pseudomonadati</taxon>
        <taxon>Pseudomonadota</taxon>
        <taxon>Gammaproteobacteria</taxon>
        <taxon>Legionellales</taxon>
        <taxon>Legionellaceae</taxon>
        <taxon>Legionella</taxon>
    </lineage>
</organism>
<evidence type="ECO:0000313" key="1">
    <source>
        <dbReference type="EMBL" id="KTD75336.1"/>
    </source>
</evidence>
<dbReference type="Proteomes" id="UP000255110">
    <property type="component" value="Unassembled WGS sequence"/>
</dbReference>
<reference evidence="2 4" key="2">
    <citation type="submission" date="2018-06" db="EMBL/GenBank/DDBJ databases">
        <authorList>
            <consortium name="Pathogen Informatics"/>
            <person name="Doyle S."/>
        </authorList>
    </citation>
    <scope>NUCLEOTIDE SEQUENCE [LARGE SCALE GENOMIC DNA]</scope>
    <source>
        <strain evidence="2 4">NCTC11991</strain>
    </source>
</reference>
<dbReference type="EMBL" id="LNYZ01000023">
    <property type="protein sequence ID" value="KTD75336.1"/>
    <property type="molecule type" value="Genomic_DNA"/>
</dbReference>